<dbReference type="SMART" id="SM00401">
    <property type="entry name" value="ZnF_GATA"/>
    <property type="match status" value="1"/>
</dbReference>
<feature type="transmembrane region" description="Helical" evidence="14">
    <location>
        <begin position="294"/>
        <end position="312"/>
    </location>
</feature>
<dbReference type="Proteomes" id="UP000193498">
    <property type="component" value="Unassembled WGS sequence"/>
</dbReference>
<dbReference type="AlphaFoldDB" id="A0A1Y1YY18"/>
<dbReference type="InterPro" id="IPR014371">
    <property type="entry name" value="Oat_ACAT_DAG_ARE"/>
</dbReference>
<evidence type="ECO:0000256" key="10">
    <source>
        <dbReference type="ARBA" id="ARBA00023315"/>
    </source>
</evidence>
<dbReference type="GO" id="GO:0004144">
    <property type="term" value="F:diacylglycerol O-acyltransferase activity"/>
    <property type="evidence" value="ECO:0007669"/>
    <property type="project" value="UniProtKB-EC"/>
</dbReference>
<keyword evidence="12" id="KW-0479">Metal-binding</keyword>
<name>A0A1Y1YY18_9FUNG</name>
<comment type="pathway">
    <text evidence="2">Lipid metabolism.</text>
</comment>
<reference evidence="16 17" key="1">
    <citation type="submission" date="2016-07" db="EMBL/GenBank/DDBJ databases">
        <title>Pervasive Adenine N6-methylation of Active Genes in Fungi.</title>
        <authorList>
            <consortium name="DOE Joint Genome Institute"/>
            <person name="Mondo S.J."/>
            <person name="Dannebaum R.O."/>
            <person name="Kuo R.C."/>
            <person name="Labutti K."/>
            <person name="Haridas S."/>
            <person name="Kuo A."/>
            <person name="Salamov A."/>
            <person name="Ahrendt S.R."/>
            <person name="Lipzen A."/>
            <person name="Sullivan W."/>
            <person name="Andreopoulos W.B."/>
            <person name="Clum A."/>
            <person name="Lindquist E."/>
            <person name="Daum C."/>
            <person name="Ramamoorthy G.K."/>
            <person name="Gryganskyi A."/>
            <person name="Culley D."/>
            <person name="Magnuson J.K."/>
            <person name="James T.Y."/>
            <person name="O'Malley M.A."/>
            <person name="Stajich J.E."/>
            <person name="Spatafora J.W."/>
            <person name="Visel A."/>
            <person name="Grigoriev I.V."/>
        </authorList>
    </citation>
    <scope>NUCLEOTIDE SEQUENCE [LARGE SCALE GENOMIC DNA]</scope>
    <source>
        <strain evidence="16 17">CBS 931.73</strain>
    </source>
</reference>
<feature type="compositionally biased region" description="Basic and acidic residues" evidence="13">
    <location>
        <begin position="195"/>
        <end position="206"/>
    </location>
</feature>
<dbReference type="OrthoDB" id="2162994at2759"/>
<comment type="subcellular location">
    <subcellularLocation>
        <location evidence="1">Endoplasmic reticulum membrane</location>
        <topology evidence="1">Multi-pass membrane protein</topology>
    </subcellularLocation>
</comment>
<dbReference type="GO" id="GO:0005789">
    <property type="term" value="C:endoplasmic reticulum membrane"/>
    <property type="evidence" value="ECO:0007669"/>
    <property type="project" value="UniProtKB-SubCell"/>
</dbReference>
<protein>
    <recommendedName>
        <fullName evidence="4">diacylglycerol O-acyltransferase</fullName>
        <ecNumber evidence="4">2.3.1.20</ecNumber>
    </recommendedName>
</protein>
<keyword evidence="17" id="KW-1185">Reference proteome</keyword>
<evidence type="ECO:0000256" key="6">
    <source>
        <dbReference type="ARBA" id="ARBA00022692"/>
    </source>
</evidence>
<comment type="function">
    <text evidence="11">Sterol O-acyltransferase that catalyzes the formation of stery esters.</text>
</comment>
<feature type="transmembrane region" description="Helical" evidence="14">
    <location>
        <begin position="535"/>
        <end position="555"/>
    </location>
</feature>
<dbReference type="PANTHER" id="PTHR10408:SF7">
    <property type="entry name" value="DIACYLGLYCEROL O-ACYLTRANSFERASE 1"/>
    <property type="match status" value="1"/>
</dbReference>
<evidence type="ECO:0000256" key="9">
    <source>
        <dbReference type="ARBA" id="ARBA00023136"/>
    </source>
</evidence>
<feature type="compositionally biased region" description="Basic and acidic residues" evidence="13">
    <location>
        <begin position="239"/>
        <end position="253"/>
    </location>
</feature>
<dbReference type="GO" id="GO:0006355">
    <property type="term" value="P:regulation of DNA-templated transcription"/>
    <property type="evidence" value="ECO:0007669"/>
    <property type="project" value="InterPro"/>
</dbReference>
<evidence type="ECO:0000313" key="17">
    <source>
        <dbReference type="Proteomes" id="UP000193498"/>
    </source>
</evidence>
<keyword evidence="7" id="KW-0256">Endoplasmic reticulum</keyword>
<comment type="similarity">
    <text evidence="3">Belongs to the membrane-bound acyltransferase family. Sterol o-acyltransferase subfamily.</text>
</comment>
<proteinExistence type="inferred from homology"/>
<comment type="caution">
    <text evidence="16">The sequence shown here is derived from an EMBL/GenBank/DDBJ whole genome shotgun (WGS) entry which is preliminary data.</text>
</comment>
<dbReference type="InterPro" id="IPR013088">
    <property type="entry name" value="Znf_NHR/GATA"/>
</dbReference>
<evidence type="ECO:0000256" key="5">
    <source>
        <dbReference type="ARBA" id="ARBA00022679"/>
    </source>
</evidence>
<dbReference type="SUPFAM" id="SSF57716">
    <property type="entry name" value="Glucocorticoid receptor-like (DNA-binding domain)"/>
    <property type="match status" value="1"/>
</dbReference>
<dbReference type="InterPro" id="IPR000679">
    <property type="entry name" value="Znf_GATA"/>
</dbReference>
<dbReference type="GO" id="GO:0019432">
    <property type="term" value="P:triglyceride biosynthetic process"/>
    <property type="evidence" value="ECO:0007669"/>
    <property type="project" value="TreeGrafter"/>
</dbReference>
<keyword evidence="9 14" id="KW-0472">Membrane</keyword>
<evidence type="ECO:0000256" key="1">
    <source>
        <dbReference type="ARBA" id="ARBA00004477"/>
    </source>
</evidence>
<keyword evidence="12" id="KW-0863">Zinc-finger</keyword>
<dbReference type="GO" id="GO:0008270">
    <property type="term" value="F:zinc ion binding"/>
    <property type="evidence" value="ECO:0007669"/>
    <property type="project" value="UniProtKB-KW"/>
</dbReference>
<keyword evidence="6 14" id="KW-0812">Transmembrane</keyword>
<dbReference type="PANTHER" id="PTHR10408">
    <property type="entry name" value="STEROL O-ACYLTRANSFERASE"/>
    <property type="match status" value="1"/>
</dbReference>
<evidence type="ECO:0000256" key="11">
    <source>
        <dbReference type="ARBA" id="ARBA00023568"/>
    </source>
</evidence>
<dbReference type="GO" id="GO:0043565">
    <property type="term" value="F:sequence-specific DNA binding"/>
    <property type="evidence" value="ECO:0007669"/>
    <property type="project" value="InterPro"/>
</dbReference>
<sequence length="698" mass="80813">MSAEHSEWDIPRRRLSHEGHAPLPTSAYVANNGYERPLESEYGAGHEYCGYRVQADRDLKRRQDAYSIPYSAEYWDRTNARPRYPPPKRSALSSGLEKVAEHNHLLKQMTNYTYDILQALMSLRSESLRTGIDFEGDVEREDSEDESSKLEDEDMKYIRDKRSLLSNSKAKYQKRTRNGSSQPRRCHACNTTETPEWRRGPDDYAKLTRKRTLAAAGASEDKADSPVMAESTLKQRKRKTDETSDKLVEDAEVKNSKNNTQEVDQYAFKHTRPAHTQVRHSALSKDAPQEDYRGFLNLAMLLLFVTNIRLIVENYQKYGFLINVPGHDIPGEDYPKAFLAYIVLPINVLVAFSIEKLALIISNTLPKNLPSSKFPAPYRYIISGLHITNIICSIVLPSYICYTQVYHPALGTVVLFMACALMMKLISYYLVNRDMRDALFNGKPVDAYDVSYPNNITVKDAFYFWFVPTLCYQPSYPRTPRFRRRFFLKRMTECLSATFMMYFLVEQYAKPTLWNSIKAMEEQDLTIIIERVMKLSTIVVLVWLLGFFAFFHAYLNCLAEVLHFGDRAFYLPWWNNTNLGEYWRLWNQPVHKFFKRHTYVPFRRAGISPFGAMCVTFFISAVLHEVLIGIPTHIVSGLAFWGMLGQIPMVMITGMISQKFPTSSAGNILFWVSFCIVGQPFMVVSYYYQWNKKYNLSH</sequence>
<feature type="transmembrane region" description="Helical" evidence="14">
    <location>
        <begin position="668"/>
        <end position="688"/>
    </location>
</feature>
<keyword evidence="12" id="KW-0862">Zinc</keyword>
<dbReference type="STRING" id="1314790.A0A1Y1YY18"/>
<feature type="transmembrane region" description="Helical" evidence="14">
    <location>
        <begin position="406"/>
        <end position="431"/>
    </location>
</feature>
<keyword evidence="10" id="KW-0012">Acyltransferase</keyword>
<dbReference type="EC" id="2.3.1.20" evidence="4"/>
<dbReference type="InterPro" id="IPR004299">
    <property type="entry name" value="MBOAT_fam"/>
</dbReference>
<keyword evidence="5" id="KW-0808">Transferase</keyword>
<feature type="transmembrane region" description="Helical" evidence="14">
    <location>
        <begin position="338"/>
        <end position="359"/>
    </location>
</feature>
<dbReference type="EMBL" id="MCFE01000055">
    <property type="protein sequence ID" value="ORY02607.1"/>
    <property type="molecule type" value="Genomic_DNA"/>
</dbReference>
<evidence type="ECO:0000256" key="13">
    <source>
        <dbReference type="SAM" id="MobiDB-lite"/>
    </source>
</evidence>
<dbReference type="PROSITE" id="PS50114">
    <property type="entry name" value="GATA_ZN_FINGER_2"/>
    <property type="match status" value="1"/>
</dbReference>
<dbReference type="InParanoid" id="A0A1Y1YY18"/>
<dbReference type="Gene3D" id="3.30.50.10">
    <property type="entry name" value="Erythroid Transcription Factor GATA-1, subunit A"/>
    <property type="match status" value="1"/>
</dbReference>
<evidence type="ECO:0000256" key="8">
    <source>
        <dbReference type="ARBA" id="ARBA00022989"/>
    </source>
</evidence>
<feature type="domain" description="GATA-type" evidence="15">
    <location>
        <begin position="180"/>
        <end position="202"/>
    </location>
</feature>
<evidence type="ECO:0000256" key="3">
    <source>
        <dbReference type="ARBA" id="ARBA00009010"/>
    </source>
</evidence>
<evidence type="ECO:0000259" key="15">
    <source>
        <dbReference type="PROSITE" id="PS50114"/>
    </source>
</evidence>
<evidence type="ECO:0000313" key="16">
    <source>
        <dbReference type="EMBL" id="ORY02607.1"/>
    </source>
</evidence>
<feature type="transmembrane region" description="Helical" evidence="14">
    <location>
        <begin position="605"/>
        <end position="628"/>
    </location>
</feature>
<feature type="region of interest" description="Disordered" evidence="13">
    <location>
        <begin position="166"/>
        <end position="253"/>
    </location>
</feature>
<evidence type="ECO:0000256" key="4">
    <source>
        <dbReference type="ARBA" id="ARBA00013244"/>
    </source>
</evidence>
<feature type="compositionally biased region" description="Polar residues" evidence="13">
    <location>
        <begin position="178"/>
        <end position="194"/>
    </location>
</feature>
<dbReference type="Pfam" id="PF03062">
    <property type="entry name" value="MBOAT"/>
    <property type="match status" value="1"/>
</dbReference>
<evidence type="ECO:0000256" key="14">
    <source>
        <dbReference type="SAM" id="Phobius"/>
    </source>
</evidence>
<keyword evidence="8 14" id="KW-1133">Transmembrane helix</keyword>
<accession>A0A1Y1YY18</accession>
<feature type="transmembrane region" description="Helical" evidence="14">
    <location>
        <begin position="380"/>
        <end position="400"/>
    </location>
</feature>
<evidence type="ECO:0000256" key="12">
    <source>
        <dbReference type="PROSITE-ProRule" id="PRU00094"/>
    </source>
</evidence>
<gene>
    <name evidence="16" type="ORF">K493DRAFT_346602</name>
</gene>
<evidence type="ECO:0000256" key="2">
    <source>
        <dbReference type="ARBA" id="ARBA00005189"/>
    </source>
</evidence>
<evidence type="ECO:0000256" key="7">
    <source>
        <dbReference type="ARBA" id="ARBA00022824"/>
    </source>
</evidence>
<organism evidence="16 17">
    <name type="scientific">Basidiobolus meristosporus CBS 931.73</name>
    <dbReference type="NCBI Taxonomy" id="1314790"/>
    <lineage>
        <taxon>Eukaryota</taxon>
        <taxon>Fungi</taxon>
        <taxon>Fungi incertae sedis</taxon>
        <taxon>Zoopagomycota</taxon>
        <taxon>Entomophthoromycotina</taxon>
        <taxon>Basidiobolomycetes</taxon>
        <taxon>Basidiobolales</taxon>
        <taxon>Basidiobolaceae</taxon>
        <taxon>Basidiobolus</taxon>
    </lineage>
</organism>
<feature type="transmembrane region" description="Helical" evidence="14">
    <location>
        <begin position="634"/>
        <end position="656"/>
    </location>
</feature>